<dbReference type="PANTHER" id="PTHR20861:SF1">
    <property type="entry name" value="HOMOSERINE KINASE"/>
    <property type="match status" value="1"/>
</dbReference>
<keyword evidence="7" id="KW-0963">Cytoplasm</keyword>
<dbReference type="HOGENOM" id="CLU_041243_1_1_0"/>
<dbReference type="eggNOG" id="COG0083">
    <property type="taxonomic scope" value="Bacteria"/>
</dbReference>
<feature type="binding site" evidence="7">
    <location>
        <begin position="96"/>
        <end position="106"/>
    </location>
    <ligand>
        <name>ATP</name>
        <dbReference type="ChEBI" id="CHEBI:30616"/>
    </ligand>
</feature>
<keyword evidence="13" id="KW-1185">Reference proteome</keyword>
<dbReference type="STRING" id="880073.Cabys_3316"/>
<evidence type="ECO:0000256" key="3">
    <source>
        <dbReference type="ARBA" id="ARBA00022697"/>
    </source>
</evidence>
<dbReference type="GO" id="GO:0005524">
    <property type="term" value="F:ATP binding"/>
    <property type="evidence" value="ECO:0007669"/>
    <property type="project" value="UniProtKB-UniRule"/>
</dbReference>
<sequence>MTLKQNLHAVKVFAPATVTNVSCGFDIMGFALRQPGDVVVLRRSGQAGLTIKKIQGHANSIPFEASKNTAGKAVLSMMKALNLKAGFEMEIYKQMAVGTGLGSSAASAVAAVWALNRFLTRPLSREQLLPFALEGEKLTSGNHVHADNVAACLYGGFVVIRSVAPVEALAIDYPHALHCAILHPKIEIKTADMRNILRQHVPLNDAIQQWGNIAGLVIGLQKGDFELISRSLNDVIIEPIRGKIIPGYQQARQAALQAGALGSGISGSGPSLFALTTSLESARQCGQAMAEVYQKLGLDFDLYLSPVNPHGPQVIQSEE</sequence>
<dbReference type="HAMAP" id="MF_00384">
    <property type="entry name" value="Homoser_kinase"/>
    <property type="match status" value="1"/>
</dbReference>
<dbReference type="Proteomes" id="UP000183868">
    <property type="component" value="Chromosome"/>
</dbReference>
<dbReference type="EC" id="2.7.1.39" evidence="7 8"/>
<evidence type="ECO:0000256" key="7">
    <source>
        <dbReference type="HAMAP-Rule" id="MF_00384"/>
    </source>
</evidence>
<dbReference type="KEGG" id="caby:Cabys_3316"/>
<dbReference type="GO" id="GO:0004413">
    <property type="term" value="F:homoserine kinase activity"/>
    <property type="evidence" value="ECO:0007669"/>
    <property type="project" value="UniProtKB-UniRule"/>
</dbReference>
<evidence type="ECO:0000259" key="10">
    <source>
        <dbReference type="Pfam" id="PF08544"/>
    </source>
</evidence>
<evidence type="ECO:0000313" key="12">
    <source>
        <dbReference type="EMBL" id="EHO40140.1"/>
    </source>
</evidence>
<organism evidence="12 13">
    <name type="scientific">Caldithrix abyssi DSM 13497</name>
    <dbReference type="NCBI Taxonomy" id="880073"/>
    <lineage>
        <taxon>Bacteria</taxon>
        <taxon>Pseudomonadati</taxon>
        <taxon>Calditrichota</taxon>
        <taxon>Calditrichia</taxon>
        <taxon>Calditrichales</taxon>
        <taxon>Calditrichaceae</taxon>
        <taxon>Caldithrix</taxon>
    </lineage>
</organism>
<dbReference type="EMBL" id="CP018099">
    <property type="protein sequence ID" value="APF20064.1"/>
    <property type="molecule type" value="Genomic_DNA"/>
</dbReference>
<evidence type="ECO:0000313" key="14">
    <source>
        <dbReference type="Proteomes" id="UP000183868"/>
    </source>
</evidence>
<dbReference type="Gene3D" id="3.30.230.10">
    <property type="match status" value="1"/>
</dbReference>
<dbReference type="SUPFAM" id="SSF54211">
    <property type="entry name" value="Ribosomal protein S5 domain 2-like"/>
    <property type="match status" value="1"/>
</dbReference>
<dbReference type="PANTHER" id="PTHR20861">
    <property type="entry name" value="HOMOSERINE/4-DIPHOSPHOCYTIDYL-2-C-METHYL-D-ERYTHRITOL KINASE"/>
    <property type="match status" value="1"/>
</dbReference>
<dbReference type="NCBIfam" id="NF002288">
    <property type="entry name" value="PRK01212.1-4"/>
    <property type="match status" value="1"/>
</dbReference>
<feature type="domain" description="GHMP kinase C-terminal" evidence="10">
    <location>
        <begin position="219"/>
        <end position="294"/>
    </location>
</feature>
<dbReference type="SUPFAM" id="SSF55060">
    <property type="entry name" value="GHMP Kinase, C-terminal domain"/>
    <property type="match status" value="1"/>
</dbReference>
<protein>
    <recommendedName>
        <fullName evidence="7 8">Homoserine kinase</fullName>
        <shortName evidence="7">HK</shortName>
        <shortName evidence="7">HSK</shortName>
        <ecNumber evidence="7 8">2.7.1.39</ecNumber>
    </recommendedName>
</protein>
<comment type="function">
    <text evidence="7">Catalyzes the ATP-dependent phosphorylation of L-homoserine to L-homoserine phosphate.</text>
</comment>
<keyword evidence="6 7" id="KW-0067">ATP-binding</keyword>
<dbReference type="GO" id="GO:0009088">
    <property type="term" value="P:threonine biosynthetic process"/>
    <property type="evidence" value="ECO:0007669"/>
    <property type="project" value="UniProtKB-UniRule"/>
</dbReference>
<keyword evidence="4 7" id="KW-0547">Nucleotide-binding</keyword>
<dbReference type="OrthoDB" id="9769912at2"/>
<evidence type="ECO:0000256" key="4">
    <source>
        <dbReference type="ARBA" id="ARBA00022741"/>
    </source>
</evidence>
<dbReference type="InterPro" id="IPR013750">
    <property type="entry name" value="GHMP_kinase_C_dom"/>
</dbReference>
<comment type="pathway">
    <text evidence="7">Amino-acid biosynthesis; L-threonine biosynthesis; L-threonine from L-aspartate: step 4/5.</text>
</comment>
<comment type="catalytic activity">
    <reaction evidence="7">
        <text>L-homoserine + ATP = O-phospho-L-homoserine + ADP + H(+)</text>
        <dbReference type="Rhea" id="RHEA:13985"/>
        <dbReference type="ChEBI" id="CHEBI:15378"/>
        <dbReference type="ChEBI" id="CHEBI:30616"/>
        <dbReference type="ChEBI" id="CHEBI:57476"/>
        <dbReference type="ChEBI" id="CHEBI:57590"/>
        <dbReference type="ChEBI" id="CHEBI:456216"/>
        <dbReference type="EC" id="2.7.1.39"/>
    </reaction>
</comment>
<keyword evidence="1 7" id="KW-0028">Amino-acid biosynthesis</keyword>
<gene>
    <name evidence="7 11" type="primary">thrB</name>
    <name evidence="11" type="ORF">Cabys_3316</name>
    <name evidence="12" type="ORF">Calab_0495</name>
</gene>
<dbReference type="AlphaFoldDB" id="H1XRI7"/>
<dbReference type="InterPro" id="IPR014721">
    <property type="entry name" value="Ribsml_uS5_D2-typ_fold_subgr"/>
</dbReference>
<dbReference type="Pfam" id="PF00288">
    <property type="entry name" value="GHMP_kinases_N"/>
    <property type="match status" value="1"/>
</dbReference>
<evidence type="ECO:0000259" key="9">
    <source>
        <dbReference type="Pfam" id="PF00288"/>
    </source>
</evidence>
<dbReference type="PaxDb" id="880073-Calab_0495"/>
<evidence type="ECO:0000313" key="13">
    <source>
        <dbReference type="Proteomes" id="UP000004671"/>
    </source>
</evidence>
<dbReference type="InParanoid" id="H1XRI7"/>
<dbReference type="Gene3D" id="3.30.70.890">
    <property type="entry name" value="GHMP kinase, C-terminal domain"/>
    <property type="match status" value="1"/>
</dbReference>
<name>H1XRI7_CALAY</name>
<dbReference type="InterPro" id="IPR006204">
    <property type="entry name" value="GHMP_kinase_N_dom"/>
</dbReference>
<dbReference type="Proteomes" id="UP000004671">
    <property type="component" value="Chromosome"/>
</dbReference>
<keyword evidence="5 7" id="KW-0418">Kinase</keyword>
<evidence type="ECO:0000256" key="1">
    <source>
        <dbReference type="ARBA" id="ARBA00022605"/>
    </source>
</evidence>
<dbReference type="EMBL" id="CM001402">
    <property type="protein sequence ID" value="EHO40140.1"/>
    <property type="molecule type" value="Genomic_DNA"/>
</dbReference>
<evidence type="ECO:0000256" key="2">
    <source>
        <dbReference type="ARBA" id="ARBA00022679"/>
    </source>
</evidence>
<comment type="similarity">
    <text evidence="7">Belongs to the GHMP kinase family. Homoserine kinase subfamily.</text>
</comment>
<proteinExistence type="inferred from homology"/>
<evidence type="ECO:0000256" key="5">
    <source>
        <dbReference type="ARBA" id="ARBA00022777"/>
    </source>
</evidence>
<dbReference type="RefSeq" id="WP_006927067.1">
    <property type="nucleotide sequence ID" value="NZ_CM001402.1"/>
</dbReference>
<evidence type="ECO:0000313" key="11">
    <source>
        <dbReference type="EMBL" id="APF20064.1"/>
    </source>
</evidence>
<reference evidence="12 13" key="1">
    <citation type="submission" date="2011-09" db="EMBL/GenBank/DDBJ databases">
        <title>The permanent draft genome of Caldithrix abyssi DSM 13497.</title>
        <authorList>
            <consortium name="US DOE Joint Genome Institute (JGI-PGF)"/>
            <person name="Lucas S."/>
            <person name="Han J."/>
            <person name="Lapidus A."/>
            <person name="Bruce D."/>
            <person name="Goodwin L."/>
            <person name="Pitluck S."/>
            <person name="Peters L."/>
            <person name="Kyrpides N."/>
            <person name="Mavromatis K."/>
            <person name="Ivanova N."/>
            <person name="Mikhailova N."/>
            <person name="Chertkov O."/>
            <person name="Detter J.C."/>
            <person name="Tapia R."/>
            <person name="Han C."/>
            <person name="Land M."/>
            <person name="Hauser L."/>
            <person name="Markowitz V."/>
            <person name="Cheng J.-F."/>
            <person name="Hugenholtz P."/>
            <person name="Woyke T."/>
            <person name="Wu D."/>
            <person name="Spring S."/>
            <person name="Brambilla E."/>
            <person name="Klenk H.-P."/>
            <person name="Eisen J.A."/>
        </authorList>
    </citation>
    <scope>NUCLEOTIDE SEQUENCE [LARGE SCALE GENOMIC DNA]</scope>
    <source>
        <strain evidence="12 13">DSM 13497</strain>
    </source>
</reference>
<evidence type="ECO:0000256" key="6">
    <source>
        <dbReference type="ARBA" id="ARBA00022840"/>
    </source>
</evidence>
<dbReference type="FunCoup" id="H1XRI7">
    <property type="interactions" value="403"/>
</dbReference>
<dbReference type="PIRSF" id="PIRSF000676">
    <property type="entry name" value="Homoser_kin"/>
    <property type="match status" value="1"/>
</dbReference>
<dbReference type="InterPro" id="IPR036554">
    <property type="entry name" value="GHMP_kinase_C_sf"/>
</dbReference>
<dbReference type="UniPathway" id="UPA00050">
    <property type="reaction ID" value="UER00064"/>
</dbReference>
<dbReference type="PRINTS" id="PR00958">
    <property type="entry name" value="HOMSERKINASE"/>
</dbReference>
<dbReference type="NCBIfam" id="TIGR00191">
    <property type="entry name" value="thrB"/>
    <property type="match status" value="1"/>
</dbReference>
<keyword evidence="2 7" id="KW-0808">Transferase</keyword>
<dbReference type="GO" id="GO:0005737">
    <property type="term" value="C:cytoplasm"/>
    <property type="evidence" value="ECO:0007669"/>
    <property type="project" value="UniProtKB-SubCell"/>
</dbReference>
<reference evidence="11 14" key="2">
    <citation type="submission" date="2016-11" db="EMBL/GenBank/DDBJ databases">
        <title>Genomic analysis of Caldithrix abyssi and proposal of a novel bacterial phylum Caldithrichaeota.</title>
        <authorList>
            <person name="Kublanov I."/>
            <person name="Sigalova O."/>
            <person name="Gavrilov S."/>
            <person name="Lebedinsky A."/>
            <person name="Ivanova N."/>
            <person name="Daum C."/>
            <person name="Reddy T."/>
            <person name="Klenk H.P."/>
            <person name="Goker M."/>
            <person name="Reva O."/>
            <person name="Miroshnichenko M."/>
            <person name="Kyprides N."/>
            <person name="Woyke T."/>
            <person name="Gelfand M."/>
        </authorList>
    </citation>
    <scope>NUCLEOTIDE SEQUENCE [LARGE SCALE GENOMIC DNA]</scope>
    <source>
        <strain evidence="11 14">LF13</strain>
    </source>
</reference>
<accession>H1XRI7</accession>
<comment type="subcellular location">
    <subcellularLocation>
        <location evidence="7">Cytoplasm</location>
    </subcellularLocation>
</comment>
<evidence type="ECO:0000256" key="8">
    <source>
        <dbReference type="NCBIfam" id="TIGR00191"/>
    </source>
</evidence>
<dbReference type="InterPro" id="IPR000870">
    <property type="entry name" value="Homoserine_kinase"/>
</dbReference>
<dbReference type="InterPro" id="IPR020568">
    <property type="entry name" value="Ribosomal_Su5_D2-typ_SF"/>
</dbReference>
<keyword evidence="3 7" id="KW-0791">Threonine biosynthesis</keyword>
<dbReference type="Pfam" id="PF08544">
    <property type="entry name" value="GHMP_kinases_C"/>
    <property type="match status" value="1"/>
</dbReference>
<feature type="domain" description="GHMP kinase N-terminal" evidence="9">
    <location>
        <begin position="68"/>
        <end position="156"/>
    </location>
</feature>